<reference evidence="3 4" key="1">
    <citation type="submission" date="2015-12" db="EMBL/GenBank/DDBJ databases">
        <authorList>
            <person name="Shamseldin A."/>
            <person name="Moawad H."/>
            <person name="Abd El-Rahim W.M."/>
            <person name="Sadowsky M.J."/>
        </authorList>
    </citation>
    <scope>NUCLEOTIDE SEQUENCE [LARGE SCALE GENOMIC DNA]</scope>
    <source>
        <strain evidence="3 4">SJ5A-1</strain>
    </source>
</reference>
<feature type="signal peptide" evidence="2">
    <location>
        <begin position="1"/>
        <end position="22"/>
    </location>
</feature>
<evidence type="ECO:0000313" key="3">
    <source>
        <dbReference type="EMBL" id="KUF11178.1"/>
    </source>
</evidence>
<dbReference type="RefSeq" id="WP_058861842.1">
    <property type="nucleotide sequence ID" value="NZ_LPXO01000004.1"/>
</dbReference>
<evidence type="ECO:0000313" key="4">
    <source>
        <dbReference type="Proteomes" id="UP000054396"/>
    </source>
</evidence>
<dbReference type="OrthoDB" id="7875085at2"/>
<gene>
    <name evidence="3" type="ORF">AVJ23_08985</name>
</gene>
<sequence length="108" mass="11561">MRFVLRTAAAAALCLSGTAALAWGDMYMGDGTHNPNSNMLVHAYPAPNYCPAGLQPVMAGGVICCGVPNAGPYVDRPGKVKKVHHPRPRQHYAPRRHAPVGEKGVVYR</sequence>
<dbReference type="EMBL" id="LPXO01000004">
    <property type="protein sequence ID" value="KUF11178.1"/>
    <property type="molecule type" value="Genomic_DNA"/>
</dbReference>
<accession>A0A0W7WKW2</accession>
<feature type="compositionally biased region" description="Basic residues" evidence="1">
    <location>
        <begin position="79"/>
        <end position="98"/>
    </location>
</feature>
<feature type="region of interest" description="Disordered" evidence="1">
    <location>
        <begin position="76"/>
        <end position="108"/>
    </location>
</feature>
<protein>
    <submittedName>
        <fullName evidence="3">Uncharacterized protein</fullName>
    </submittedName>
</protein>
<comment type="caution">
    <text evidence="3">The sequence shown here is derived from an EMBL/GenBank/DDBJ whole genome shotgun (WGS) entry which is preliminary data.</text>
</comment>
<keyword evidence="2" id="KW-0732">Signal</keyword>
<dbReference type="AlphaFoldDB" id="A0A0W7WKW2"/>
<evidence type="ECO:0000256" key="2">
    <source>
        <dbReference type="SAM" id="SignalP"/>
    </source>
</evidence>
<dbReference type="Proteomes" id="UP000054396">
    <property type="component" value="Unassembled WGS sequence"/>
</dbReference>
<organism evidence="3 4">
    <name type="scientific">Pseudoponticoccus marisrubri</name>
    <dbReference type="NCBI Taxonomy" id="1685382"/>
    <lineage>
        <taxon>Bacteria</taxon>
        <taxon>Pseudomonadati</taxon>
        <taxon>Pseudomonadota</taxon>
        <taxon>Alphaproteobacteria</taxon>
        <taxon>Rhodobacterales</taxon>
        <taxon>Roseobacteraceae</taxon>
        <taxon>Pseudoponticoccus</taxon>
    </lineage>
</organism>
<name>A0A0W7WKW2_9RHOB</name>
<proteinExistence type="predicted"/>
<keyword evidence="4" id="KW-1185">Reference proteome</keyword>
<feature type="chain" id="PRO_5006936377" evidence="2">
    <location>
        <begin position="23"/>
        <end position="108"/>
    </location>
</feature>
<evidence type="ECO:0000256" key="1">
    <source>
        <dbReference type="SAM" id="MobiDB-lite"/>
    </source>
</evidence>